<dbReference type="AlphaFoldDB" id="A0AAE3NZS2"/>
<evidence type="ECO:0000313" key="3">
    <source>
        <dbReference type="Proteomes" id="UP001221302"/>
    </source>
</evidence>
<dbReference type="GO" id="GO:0097351">
    <property type="term" value="F:toxin sequestering activity"/>
    <property type="evidence" value="ECO:0007669"/>
    <property type="project" value="InterPro"/>
</dbReference>
<dbReference type="RefSeq" id="WP_321535411.1">
    <property type="nucleotide sequence ID" value="NZ_JARGDL010000005.1"/>
</dbReference>
<sequence length="80" mass="9427">MRIKIQKWGNSLALRILKAFAFQSKIREDEYVNLTLEENKIVIEPVEEKKYSLKKLVSGINKSNLHREIDFGNQVGNEHW</sequence>
<dbReference type="SMART" id="SM00966">
    <property type="entry name" value="SpoVT_AbrB"/>
    <property type="match status" value="1"/>
</dbReference>
<dbReference type="SUPFAM" id="SSF89447">
    <property type="entry name" value="AbrB/MazE/MraZ-like"/>
    <property type="match status" value="1"/>
</dbReference>
<accession>A0AAE3NZS2</accession>
<dbReference type="EMBL" id="JARGDL010000005">
    <property type="protein sequence ID" value="MDF1611644.1"/>
    <property type="molecule type" value="Genomic_DNA"/>
</dbReference>
<dbReference type="Proteomes" id="UP001221302">
    <property type="component" value="Unassembled WGS sequence"/>
</dbReference>
<reference evidence="2" key="1">
    <citation type="submission" date="2023-03" db="EMBL/GenBank/DDBJ databases">
        <title>Stygiobacter electus gen. nov., sp. nov., facultatively anaerobic thermotolerant bacterium of the class Ignavibacteria from a well of Yessentuki mineral water deposit.</title>
        <authorList>
            <person name="Podosokorskaya O.A."/>
            <person name="Elcheninov A.G."/>
            <person name="Petrova N.F."/>
            <person name="Zavarzina D.G."/>
            <person name="Kublanov I.V."/>
            <person name="Merkel A.Y."/>
        </authorList>
    </citation>
    <scope>NUCLEOTIDE SEQUENCE</scope>
    <source>
        <strain evidence="2">09-Me</strain>
    </source>
</reference>
<name>A0AAE3NZS2_9BACT</name>
<dbReference type="Gene3D" id="2.10.260.10">
    <property type="match status" value="1"/>
</dbReference>
<dbReference type="GO" id="GO:0003677">
    <property type="term" value="F:DNA binding"/>
    <property type="evidence" value="ECO:0007669"/>
    <property type="project" value="UniProtKB-KW"/>
</dbReference>
<proteinExistence type="predicted"/>
<comment type="caution">
    <text evidence="2">The sequence shown here is derived from an EMBL/GenBank/DDBJ whole genome shotgun (WGS) entry which is preliminary data.</text>
</comment>
<dbReference type="PANTHER" id="PTHR40516:SF1">
    <property type="entry name" value="ANTITOXIN CHPS-RELATED"/>
    <property type="match status" value="1"/>
</dbReference>
<keyword evidence="2" id="KW-0238">DNA-binding</keyword>
<evidence type="ECO:0000259" key="1">
    <source>
        <dbReference type="SMART" id="SM00966"/>
    </source>
</evidence>
<dbReference type="InterPro" id="IPR039052">
    <property type="entry name" value="Antitox_PemI-like"/>
</dbReference>
<dbReference type="Pfam" id="PF04014">
    <property type="entry name" value="MazE_antitoxin"/>
    <property type="match status" value="1"/>
</dbReference>
<keyword evidence="3" id="KW-1185">Reference proteome</keyword>
<dbReference type="PANTHER" id="PTHR40516">
    <property type="entry name" value="ANTITOXIN CHPS-RELATED"/>
    <property type="match status" value="1"/>
</dbReference>
<dbReference type="InterPro" id="IPR007159">
    <property type="entry name" value="SpoVT-AbrB_dom"/>
</dbReference>
<gene>
    <name evidence="2" type="ORF">P0M35_05755</name>
</gene>
<feature type="domain" description="SpoVT-AbrB" evidence="1">
    <location>
        <begin position="6"/>
        <end position="51"/>
    </location>
</feature>
<organism evidence="2 3">
    <name type="scientific">Stygiobacter electus</name>
    <dbReference type="NCBI Taxonomy" id="3032292"/>
    <lineage>
        <taxon>Bacteria</taxon>
        <taxon>Pseudomonadati</taxon>
        <taxon>Ignavibacteriota</taxon>
        <taxon>Ignavibacteria</taxon>
        <taxon>Ignavibacteriales</taxon>
        <taxon>Melioribacteraceae</taxon>
        <taxon>Stygiobacter</taxon>
    </lineage>
</organism>
<protein>
    <submittedName>
        <fullName evidence="2">AbrB/MazE/SpoVT family DNA-binding domain-containing protein</fullName>
    </submittedName>
</protein>
<dbReference type="InterPro" id="IPR037914">
    <property type="entry name" value="SpoVT-AbrB_sf"/>
</dbReference>
<evidence type="ECO:0000313" key="2">
    <source>
        <dbReference type="EMBL" id="MDF1611644.1"/>
    </source>
</evidence>